<comment type="caution">
    <text evidence="1">The sequence shown here is derived from an EMBL/GenBank/DDBJ whole genome shotgun (WGS) entry which is preliminary data.</text>
</comment>
<name>A0A8J6JPG6_ELECQ</name>
<protein>
    <submittedName>
        <fullName evidence="1">Uncharacterized protein</fullName>
    </submittedName>
</protein>
<gene>
    <name evidence="1" type="ORF">GDO78_015071</name>
</gene>
<dbReference type="Proteomes" id="UP000770717">
    <property type="component" value="Unassembled WGS sequence"/>
</dbReference>
<keyword evidence="2" id="KW-1185">Reference proteome</keyword>
<dbReference type="EMBL" id="WNTK01001433">
    <property type="protein sequence ID" value="KAG9467376.1"/>
    <property type="molecule type" value="Genomic_DNA"/>
</dbReference>
<sequence>MTPLYRAGFLWQILRLMYHAYWTPLREHPTRISFFKATCICENVMVFTYVASVKSSRLQLSNLTGGGGTFSYLLQVI</sequence>
<dbReference type="AlphaFoldDB" id="A0A8J6JPG6"/>
<organism evidence="1 2">
    <name type="scientific">Eleutherodactylus coqui</name>
    <name type="common">Puerto Rican coqui</name>
    <dbReference type="NCBI Taxonomy" id="57060"/>
    <lineage>
        <taxon>Eukaryota</taxon>
        <taxon>Metazoa</taxon>
        <taxon>Chordata</taxon>
        <taxon>Craniata</taxon>
        <taxon>Vertebrata</taxon>
        <taxon>Euteleostomi</taxon>
        <taxon>Amphibia</taxon>
        <taxon>Batrachia</taxon>
        <taxon>Anura</taxon>
        <taxon>Neobatrachia</taxon>
        <taxon>Hyloidea</taxon>
        <taxon>Eleutherodactylidae</taxon>
        <taxon>Eleutherodactylinae</taxon>
        <taxon>Eleutherodactylus</taxon>
        <taxon>Eleutherodactylus</taxon>
    </lineage>
</organism>
<evidence type="ECO:0000313" key="2">
    <source>
        <dbReference type="Proteomes" id="UP000770717"/>
    </source>
</evidence>
<proteinExistence type="predicted"/>
<accession>A0A8J6JPG6</accession>
<reference evidence="1" key="1">
    <citation type="thesis" date="2020" institute="ProQuest LLC" country="789 East Eisenhower Parkway, Ann Arbor, MI, USA">
        <title>Comparative Genomics and Chromosome Evolution.</title>
        <authorList>
            <person name="Mudd A.B."/>
        </authorList>
    </citation>
    <scope>NUCLEOTIDE SEQUENCE</scope>
    <source>
        <strain evidence="1">HN-11 Male</strain>
        <tissue evidence="1">Kidney and liver</tissue>
    </source>
</reference>
<evidence type="ECO:0000313" key="1">
    <source>
        <dbReference type="EMBL" id="KAG9467376.1"/>
    </source>
</evidence>